<dbReference type="Proteomes" id="UP000194236">
    <property type="component" value="Unassembled WGS sequence"/>
</dbReference>
<organism evidence="1 2">
    <name type="scientific">Euroglyphus maynei</name>
    <name type="common">Mayne's house dust mite</name>
    <dbReference type="NCBI Taxonomy" id="6958"/>
    <lineage>
        <taxon>Eukaryota</taxon>
        <taxon>Metazoa</taxon>
        <taxon>Ecdysozoa</taxon>
        <taxon>Arthropoda</taxon>
        <taxon>Chelicerata</taxon>
        <taxon>Arachnida</taxon>
        <taxon>Acari</taxon>
        <taxon>Acariformes</taxon>
        <taxon>Sarcoptiformes</taxon>
        <taxon>Astigmata</taxon>
        <taxon>Psoroptidia</taxon>
        <taxon>Analgoidea</taxon>
        <taxon>Pyroglyphidae</taxon>
        <taxon>Pyroglyphinae</taxon>
        <taxon>Euroglyphus</taxon>
    </lineage>
</organism>
<protein>
    <submittedName>
        <fullName evidence="1">Uncharacterized protein</fullName>
    </submittedName>
</protein>
<dbReference type="EMBL" id="MUJZ01016358">
    <property type="protein sequence ID" value="OTF80839.1"/>
    <property type="molecule type" value="Genomic_DNA"/>
</dbReference>
<keyword evidence="2" id="KW-1185">Reference proteome</keyword>
<comment type="caution">
    <text evidence="1">The sequence shown here is derived from an EMBL/GenBank/DDBJ whole genome shotgun (WGS) entry which is preliminary data.</text>
</comment>
<accession>A0A1Y3BIT6</accession>
<dbReference type="AlphaFoldDB" id="A0A1Y3BIT6"/>
<evidence type="ECO:0000313" key="2">
    <source>
        <dbReference type="Proteomes" id="UP000194236"/>
    </source>
</evidence>
<name>A0A1Y3BIT6_EURMA</name>
<sequence>MAYYKSIKKAKGRTNVELREQFVLADSVRGQSMTPFKSKSPFQSDGSITMTGPISKVFFSHEFNIIV</sequence>
<dbReference type="OrthoDB" id="7692432at2759"/>
<gene>
    <name evidence="1" type="ORF">BLA29_013590</name>
</gene>
<evidence type="ECO:0000313" key="1">
    <source>
        <dbReference type="EMBL" id="OTF80839.1"/>
    </source>
</evidence>
<reference evidence="1 2" key="1">
    <citation type="submission" date="2017-03" db="EMBL/GenBank/DDBJ databases">
        <title>Genome Survey of Euroglyphus maynei.</title>
        <authorList>
            <person name="Arlian L.G."/>
            <person name="Morgan M.S."/>
            <person name="Rider S.D."/>
        </authorList>
    </citation>
    <scope>NUCLEOTIDE SEQUENCE [LARGE SCALE GENOMIC DNA]</scope>
    <source>
        <strain evidence="1">Arlian Lab</strain>
        <tissue evidence="1">Whole body</tissue>
    </source>
</reference>
<proteinExistence type="predicted"/>